<sequence>MARPYPPALAELVLPIEGNVRGLAADRVCQSVRQSPVHESFMLVVRTAQNLGLATGMSLDAHEKQLQIEGLPYIDTTLAWLKKEILTLPEHCAPHLSLLDHLVQTQAALAAALGPQGTQPVYPGIERRAAPPPDGPDLPHA</sequence>
<dbReference type="RefSeq" id="WP_231042027.1">
    <property type="nucleotide sequence ID" value="NZ_CP106881.1"/>
</dbReference>
<organism evidence="2 3">
    <name type="scientific">Comamonas endophytica</name>
    <dbReference type="NCBI Taxonomy" id="2949090"/>
    <lineage>
        <taxon>Bacteria</taxon>
        <taxon>Pseudomonadati</taxon>
        <taxon>Pseudomonadota</taxon>
        <taxon>Betaproteobacteria</taxon>
        <taxon>Burkholderiales</taxon>
        <taxon>Comamonadaceae</taxon>
        <taxon>Comamonas</taxon>
    </lineage>
</organism>
<keyword evidence="3" id="KW-1185">Reference proteome</keyword>
<name>A0ABY6G7R8_9BURK</name>
<feature type="compositionally biased region" description="Pro residues" evidence="1">
    <location>
        <begin position="130"/>
        <end position="141"/>
    </location>
</feature>
<evidence type="ECO:0000256" key="1">
    <source>
        <dbReference type="SAM" id="MobiDB-lite"/>
    </source>
</evidence>
<protein>
    <submittedName>
        <fullName evidence="2">Uncharacterized protein</fullName>
    </submittedName>
</protein>
<gene>
    <name evidence="2" type="ORF">M9799_12640</name>
</gene>
<reference evidence="2" key="1">
    <citation type="submission" date="2022-09" db="EMBL/GenBank/DDBJ databases">
        <title>The complete genome of Acidovorax sp. 5MLIR.</title>
        <authorList>
            <person name="Liu L."/>
            <person name="Yue J."/>
            <person name="Yang F."/>
            <person name="Yuan J."/>
            <person name="Li L."/>
        </authorList>
    </citation>
    <scope>NUCLEOTIDE SEQUENCE</scope>
    <source>
        <strain evidence="2">5MLIR</strain>
    </source>
</reference>
<proteinExistence type="predicted"/>
<evidence type="ECO:0000313" key="2">
    <source>
        <dbReference type="EMBL" id="UYG50931.1"/>
    </source>
</evidence>
<dbReference type="Proteomes" id="UP001162800">
    <property type="component" value="Chromosome"/>
</dbReference>
<evidence type="ECO:0000313" key="3">
    <source>
        <dbReference type="Proteomes" id="UP001162800"/>
    </source>
</evidence>
<accession>A0ABY6G7R8</accession>
<dbReference type="EMBL" id="CP106881">
    <property type="protein sequence ID" value="UYG50931.1"/>
    <property type="molecule type" value="Genomic_DNA"/>
</dbReference>
<feature type="region of interest" description="Disordered" evidence="1">
    <location>
        <begin position="119"/>
        <end position="141"/>
    </location>
</feature>